<proteinExistence type="predicted"/>
<name>A0A5Q0TFZ8_9VIBR</name>
<sequence length="65" mass="7558">MGRWKQQCKTYLARYDAWCEELGLTPEHKRSCCAYKADPIHQKTPADKIYQAPAQHHPVTPNFKA</sequence>
<dbReference type="EMBL" id="CP045699">
    <property type="protein sequence ID" value="QGA66053.1"/>
    <property type="molecule type" value="Genomic_DNA"/>
</dbReference>
<keyword evidence="2" id="KW-1185">Reference proteome</keyword>
<reference evidence="1 2" key="1">
    <citation type="submission" date="2019-10" db="EMBL/GenBank/DDBJ databases">
        <title>Vibrio sp. nov., isolated from Coralline algae surface.</title>
        <authorList>
            <person name="Geng Y."/>
            <person name="Zhang X."/>
        </authorList>
    </citation>
    <scope>NUCLEOTIDE SEQUENCE [LARGE SCALE GENOMIC DNA]</scope>
    <source>
        <strain evidence="1 2">SM1977</strain>
    </source>
</reference>
<gene>
    <name evidence="1" type="ORF">GFB47_08160</name>
</gene>
<dbReference type="AlphaFoldDB" id="A0A5Q0TFZ8"/>
<organism evidence="1 2">
    <name type="scientific">Vibrio algicola</name>
    <dbReference type="NCBI Taxonomy" id="2662262"/>
    <lineage>
        <taxon>Bacteria</taxon>
        <taxon>Pseudomonadati</taxon>
        <taxon>Pseudomonadota</taxon>
        <taxon>Gammaproteobacteria</taxon>
        <taxon>Vibrionales</taxon>
        <taxon>Vibrionaceae</taxon>
        <taxon>Vibrio</taxon>
    </lineage>
</organism>
<evidence type="ECO:0008006" key="3">
    <source>
        <dbReference type="Google" id="ProtNLM"/>
    </source>
</evidence>
<evidence type="ECO:0000313" key="1">
    <source>
        <dbReference type="EMBL" id="QGA66053.1"/>
    </source>
</evidence>
<evidence type="ECO:0000313" key="2">
    <source>
        <dbReference type="Proteomes" id="UP000348942"/>
    </source>
</evidence>
<accession>A0A5Q0TFZ8</accession>
<dbReference type="Proteomes" id="UP000348942">
    <property type="component" value="Chromosome 1"/>
</dbReference>
<protein>
    <recommendedName>
        <fullName evidence="3">DUF5363 family protein</fullName>
    </recommendedName>
</protein>